<evidence type="ECO:0000313" key="1">
    <source>
        <dbReference type="EMBL" id="CAG6774231.1"/>
    </source>
</evidence>
<organism evidence="1">
    <name type="scientific">Cacopsylla melanoneura</name>
    <dbReference type="NCBI Taxonomy" id="428564"/>
    <lineage>
        <taxon>Eukaryota</taxon>
        <taxon>Metazoa</taxon>
        <taxon>Ecdysozoa</taxon>
        <taxon>Arthropoda</taxon>
        <taxon>Hexapoda</taxon>
        <taxon>Insecta</taxon>
        <taxon>Pterygota</taxon>
        <taxon>Neoptera</taxon>
        <taxon>Paraneoptera</taxon>
        <taxon>Hemiptera</taxon>
        <taxon>Sternorrhyncha</taxon>
        <taxon>Psylloidea</taxon>
        <taxon>Psyllidae</taxon>
        <taxon>Psyllinae</taxon>
        <taxon>Cacopsylla</taxon>
    </lineage>
</organism>
<proteinExistence type="predicted"/>
<sequence>MLCIEHVKVHLDWLYESVCFEFRNDYKSDVLTQGEELRVELLVVDDVYCLNVLHSATARTVAPLGDVIVVDLARHFASTPEYHPAWVEYLEHSTDTWPP</sequence>
<dbReference type="AlphaFoldDB" id="A0A8D9B314"/>
<protein>
    <submittedName>
        <fullName evidence="1">Uncharacterized protein</fullName>
    </submittedName>
</protein>
<dbReference type="EMBL" id="HBUF01594093">
    <property type="protein sequence ID" value="CAG6774232.1"/>
    <property type="molecule type" value="Transcribed_RNA"/>
</dbReference>
<dbReference type="EMBL" id="HBUF01594092">
    <property type="protein sequence ID" value="CAG6774231.1"/>
    <property type="molecule type" value="Transcribed_RNA"/>
</dbReference>
<reference evidence="1" key="1">
    <citation type="submission" date="2021-05" db="EMBL/GenBank/DDBJ databases">
        <authorList>
            <person name="Alioto T."/>
            <person name="Alioto T."/>
            <person name="Gomez Garrido J."/>
        </authorList>
    </citation>
    <scope>NUCLEOTIDE SEQUENCE</scope>
</reference>
<accession>A0A8D9B314</accession>
<name>A0A8D9B314_9HEMI</name>